<accession>A0A0E4BTL8</accession>
<dbReference type="EMBL" id="AP014685">
    <property type="protein sequence ID" value="BAR60458.1"/>
    <property type="molecule type" value="Genomic_DNA"/>
</dbReference>
<name>A0A0E4BTL8_9BRAD</name>
<gene>
    <name evidence="1" type="ORF">NK6_7307</name>
</gene>
<evidence type="ECO:0000313" key="1">
    <source>
        <dbReference type="EMBL" id="BAR60458.1"/>
    </source>
</evidence>
<reference evidence="1 2" key="1">
    <citation type="submission" date="2014-11" db="EMBL/GenBank/DDBJ databases">
        <title>Symbiosis island explosion on the genome of extra-slow-growing strains of soybean bradyrhizobia with massive insertion sequences.</title>
        <authorList>
            <person name="Iida T."/>
            <person name="Minamisawa K."/>
        </authorList>
    </citation>
    <scope>NUCLEOTIDE SEQUENCE [LARGE SCALE GENOMIC DNA]</scope>
    <source>
        <strain evidence="1 2">NK6</strain>
    </source>
</reference>
<proteinExistence type="predicted"/>
<organism evidence="1 2">
    <name type="scientific">Bradyrhizobium diazoefficiens</name>
    <dbReference type="NCBI Taxonomy" id="1355477"/>
    <lineage>
        <taxon>Bacteria</taxon>
        <taxon>Pseudomonadati</taxon>
        <taxon>Pseudomonadota</taxon>
        <taxon>Alphaproteobacteria</taxon>
        <taxon>Hyphomicrobiales</taxon>
        <taxon>Nitrobacteraceae</taxon>
        <taxon>Bradyrhizobium</taxon>
    </lineage>
</organism>
<dbReference type="Proteomes" id="UP000063308">
    <property type="component" value="Chromosome"/>
</dbReference>
<sequence length="167" mass="18684">MGQGLLDHAQQWADYRNASAIKLSKVTIRFISDPAAQAAPLRCHQRAACISIPTLAIKRDPFVAFRTDGKSLVRSNSPTIENSHRLGETMVRSLLIELARDKYVERCKQRAFDHLDRRDLKNAVASFVANINARPDRELPSYLATLGALLLTANDAFGWRTLIDGLR</sequence>
<protein>
    <submittedName>
        <fullName evidence="1">Uncharacterized protein</fullName>
    </submittedName>
</protein>
<dbReference type="AlphaFoldDB" id="A0A0E4BTL8"/>
<evidence type="ECO:0000313" key="2">
    <source>
        <dbReference type="Proteomes" id="UP000063308"/>
    </source>
</evidence>